<dbReference type="EMBL" id="KV425995">
    <property type="protein sequence ID" value="KZV93106.1"/>
    <property type="molecule type" value="Genomic_DNA"/>
</dbReference>
<dbReference type="Pfam" id="PF16335">
    <property type="entry name" value="GtaA_6_Hairpin"/>
    <property type="match status" value="1"/>
</dbReference>
<dbReference type="InterPro" id="IPR008928">
    <property type="entry name" value="6-hairpin_glycosidase_sf"/>
</dbReference>
<dbReference type="InterPro" id="IPR033433">
    <property type="entry name" value="GtaA_N"/>
</dbReference>
<evidence type="ECO:0000259" key="5">
    <source>
        <dbReference type="Pfam" id="PF17168"/>
    </source>
</evidence>
<dbReference type="GO" id="GO:0005975">
    <property type="term" value="P:carbohydrate metabolic process"/>
    <property type="evidence" value="ECO:0007669"/>
    <property type="project" value="InterPro"/>
</dbReference>
<feature type="chain" id="PRO_5007859182" evidence="2">
    <location>
        <begin position="21"/>
        <end position="722"/>
    </location>
</feature>
<reference evidence="6 7" key="1">
    <citation type="journal article" date="2016" name="Mol. Biol. Evol.">
        <title>Comparative Genomics of Early-Diverging Mushroom-Forming Fungi Provides Insights into the Origins of Lignocellulose Decay Capabilities.</title>
        <authorList>
            <person name="Nagy L.G."/>
            <person name="Riley R."/>
            <person name="Tritt A."/>
            <person name="Adam C."/>
            <person name="Daum C."/>
            <person name="Floudas D."/>
            <person name="Sun H."/>
            <person name="Yadav J.S."/>
            <person name="Pangilinan J."/>
            <person name="Larsson K.H."/>
            <person name="Matsuura K."/>
            <person name="Barry K."/>
            <person name="Labutti K."/>
            <person name="Kuo R."/>
            <person name="Ohm R.A."/>
            <person name="Bhattacharya S.S."/>
            <person name="Shirouzu T."/>
            <person name="Yoshinaga Y."/>
            <person name="Martin F.M."/>
            <person name="Grigoriev I.V."/>
            <person name="Hibbett D.S."/>
        </authorList>
    </citation>
    <scope>NUCLEOTIDE SEQUENCE [LARGE SCALE GENOMIC DNA]</scope>
    <source>
        <strain evidence="6 7">HHB12029</strain>
    </source>
</reference>
<sequence>MWRQLSALLLLGTSVANAAGSWTSTPFSPHSVPLAVRTPYLSAWLPQGAGSALNDRWAQYWTGSTLGWTGFIRVDGKVYSWMGAPEGDGFTKATQTDMEFTSSSSFFNLAAGPVDITISFLSPVLPTDLLRLSLPFAYMSISVSSTDDNVHDVQVYTDISGEWAAGIATDPIKWETHLGAIVTHQVQLQKQEPFEEADQQSRSGSAVYSVSNSTGLTFQTGEDKVVRAAFVSNGKLSNAQDSEFRAASDRWPVFAFAKDLGSVSCQTDPLVFTIGHIRDPAAKYLLAGGATQDRSSYFFSELNSQDDVIKFVMDDFEKVTDLATKFDDQVKEDAAKVSPEYAGIVELSLRQAFGACELTISKNADGSFNKDDLLFFMKEISSDGNMNTVDVVFPAWPVLLWANPELGKYLLEPLFAYQKSGQYPNPWAVHDLGANYPKAIGHNDGKDEAMQVEESGNMIIMELSYIMKTNDTSQAEKYIDLLHQWAGFLVTDSLIPGHQLSTDDFQGPLENQTNLAIKGIIGIKSMSVICDILGDADNAKKYGDTAADYVTQFQALATASTGDHLTLKYGDDATWGTTYNLYADKLLGLNLFPQSIYDMQTAWYKKQIMNFGLQLDTRNKRAKTDWEIWNAAISDDDLRTQIIKAVATYAADGKGDQPFGDLYNAEDGTLEGFRARPVSGGHLAIMALNSQKAPAPVPPPATPNCTAQKKHKKRIVQGARKH</sequence>
<dbReference type="Proteomes" id="UP000077266">
    <property type="component" value="Unassembled WGS sequence"/>
</dbReference>
<gene>
    <name evidence="6" type="ORF">EXIGLDRAFT_749284</name>
</gene>
<feature type="signal peptide" evidence="2">
    <location>
        <begin position="1"/>
        <end position="20"/>
    </location>
</feature>
<evidence type="ECO:0000259" key="3">
    <source>
        <dbReference type="Pfam" id="PF16334"/>
    </source>
</evidence>
<evidence type="ECO:0000313" key="6">
    <source>
        <dbReference type="EMBL" id="KZV93106.1"/>
    </source>
</evidence>
<protein>
    <submittedName>
        <fullName evidence="6">DUF1793-domain-containing protein</fullName>
    </submittedName>
</protein>
<name>A0A165I9Z1_EXIGL</name>
<dbReference type="PANTHER" id="PTHR31987:SF1">
    <property type="entry name" value="GLUTAMINASE A"/>
    <property type="match status" value="1"/>
</dbReference>
<dbReference type="STRING" id="1314781.A0A165I9Z1"/>
<dbReference type="InterPro" id="IPR032514">
    <property type="entry name" value="GtaA_central"/>
</dbReference>
<evidence type="ECO:0000313" key="7">
    <source>
        <dbReference type="Proteomes" id="UP000077266"/>
    </source>
</evidence>
<keyword evidence="7" id="KW-1185">Reference proteome</keyword>
<dbReference type="InterPro" id="IPR052743">
    <property type="entry name" value="Glutaminase_GtaA"/>
</dbReference>
<evidence type="ECO:0000256" key="1">
    <source>
        <dbReference type="SAM" id="MobiDB-lite"/>
    </source>
</evidence>
<dbReference type="SUPFAM" id="SSF48208">
    <property type="entry name" value="Six-hairpin glycosidases"/>
    <property type="match status" value="1"/>
</dbReference>
<feature type="domain" description="Glutaminase A central" evidence="4">
    <location>
        <begin position="338"/>
        <end position="685"/>
    </location>
</feature>
<keyword evidence="2" id="KW-0732">Signal</keyword>
<dbReference type="OrthoDB" id="3918848at2759"/>
<dbReference type="Pfam" id="PF17168">
    <property type="entry name" value="DUF5127"/>
    <property type="match status" value="1"/>
</dbReference>
<dbReference type="PANTHER" id="PTHR31987">
    <property type="entry name" value="GLUTAMINASE A-RELATED"/>
    <property type="match status" value="1"/>
</dbReference>
<feature type="domain" description="Glutaminase A N-terminal" evidence="5">
    <location>
        <begin position="104"/>
        <end position="333"/>
    </location>
</feature>
<dbReference type="InParanoid" id="A0A165I9Z1"/>
<organism evidence="6 7">
    <name type="scientific">Exidia glandulosa HHB12029</name>
    <dbReference type="NCBI Taxonomy" id="1314781"/>
    <lineage>
        <taxon>Eukaryota</taxon>
        <taxon>Fungi</taxon>
        <taxon>Dikarya</taxon>
        <taxon>Basidiomycota</taxon>
        <taxon>Agaricomycotina</taxon>
        <taxon>Agaricomycetes</taxon>
        <taxon>Auriculariales</taxon>
        <taxon>Exidiaceae</taxon>
        <taxon>Exidia</taxon>
    </lineage>
</organism>
<dbReference type="Pfam" id="PF16334">
    <property type="entry name" value="DUF4964"/>
    <property type="match status" value="1"/>
</dbReference>
<feature type="domain" description="DUF4964" evidence="3">
    <location>
        <begin position="31"/>
        <end position="84"/>
    </location>
</feature>
<dbReference type="AlphaFoldDB" id="A0A165I9Z1"/>
<proteinExistence type="predicted"/>
<evidence type="ECO:0000259" key="4">
    <source>
        <dbReference type="Pfam" id="PF16335"/>
    </source>
</evidence>
<evidence type="ECO:0000256" key="2">
    <source>
        <dbReference type="SAM" id="SignalP"/>
    </source>
</evidence>
<dbReference type="InterPro" id="IPR032515">
    <property type="entry name" value="DUF4964"/>
</dbReference>
<feature type="region of interest" description="Disordered" evidence="1">
    <location>
        <begin position="692"/>
        <end position="722"/>
    </location>
</feature>
<feature type="compositionally biased region" description="Basic residues" evidence="1">
    <location>
        <begin position="708"/>
        <end position="722"/>
    </location>
</feature>
<accession>A0A165I9Z1</accession>